<evidence type="ECO:0000313" key="4">
    <source>
        <dbReference type="Proteomes" id="UP000255316"/>
    </source>
</evidence>
<dbReference type="Proteomes" id="UP000054854">
    <property type="component" value="Unassembled WGS sequence"/>
</dbReference>
<dbReference type="AlphaFoldDB" id="A0A378IMS2"/>
<organism evidence="2 4">
    <name type="scientific">Legionella cincinnatiensis</name>
    <dbReference type="NCBI Taxonomy" id="28085"/>
    <lineage>
        <taxon>Bacteria</taxon>
        <taxon>Pseudomonadati</taxon>
        <taxon>Pseudomonadota</taxon>
        <taxon>Gammaproteobacteria</taxon>
        <taxon>Legionellales</taxon>
        <taxon>Legionellaceae</taxon>
        <taxon>Legionella</taxon>
    </lineage>
</organism>
<evidence type="ECO:0000313" key="1">
    <source>
        <dbReference type="EMBL" id="KTC93451.1"/>
    </source>
</evidence>
<proteinExistence type="predicted"/>
<keyword evidence="3" id="KW-1185">Reference proteome</keyword>
<gene>
    <name evidence="1" type="ORF">Lcin_0489</name>
    <name evidence="2" type="ORF">NCTC12438_03181</name>
</gene>
<evidence type="ECO:0000313" key="2">
    <source>
        <dbReference type="EMBL" id="STX36548.1"/>
    </source>
</evidence>
<dbReference type="OrthoDB" id="5652878at2"/>
<dbReference type="Proteomes" id="UP000255316">
    <property type="component" value="Unassembled WGS sequence"/>
</dbReference>
<reference evidence="1 3" key="1">
    <citation type="submission" date="2015-11" db="EMBL/GenBank/DDBJ databases">
        <title>Genomic analysis of 38 Legionella species identifies large and diverse effector repertoires.</title>
        <authorList>
            <person name="Burstein D."/>
            <person name="Amaro F."/>
            <person name="Zusman T."/>
            <person name="Lifshitz Z."/>
            <person name="Cohen O."/>
            <person name="Gilbert J.A."/>
            <person name="Pupko T."/>
            <person name="Shuman H.A."/>
            <person name="Segal G."/>
        </authorList>
    </citation>
    <scope>NUCLEOTIDE SEQUENCE [LARGE SCALE GENOMIC DNA]</scope>
    <source>
        <strain evidence="1 3">CDC#72-OH-14</strain>
    </source>
</reference>
<reference evidence="2 4" key="2">
    <citation type="submission" date="2018-06" db="EMBL/GenBank/DDBJ databases">
        <authorList>
            <consortium name="Pathogen Informatics"/>
            <person name="Doyle S."/>
        </authorList>
    </citation>
    <scope>NUCLEOTIDE SEQUENCE [LARGE SCALE GENOMIC DNA]</scope>
    <source>
        <strain evidence="2 4">NCTC12438</strain>
    </source>
</reference>
<protein>
    <submittedName>
        <fullName evidence="2">Uncharacterized protein</fullName>
    </submittedName>
</protein>
<evidence type="ECO:0000313" key="3">
    <source>
        <dbReference type="Proteomes" id="UP000054854"/>
    </source>
</evidence>
<accession>A0A378IMS2</accession>
<dbReference type="EMBL" id="LNXX01000005">
    <property type="protein sequence ID" value="KTC93451.1"/>
    <property type="molecule type" value="Genomic_DNA"/>
</dbReference>
<sequence>MLLNKADHVMKYKKIKELIEKAGFYYVDEGRGIGLAEGKNVAYYQKDSYGVTRQQQSICLATDKENEEDILPIFSINVPEKLRDAVYEIMNAPSEEFVQAKNACIG</sequence>
<dbReference type="EMBL" id="UGNX01000001">
    <property type="protein sequence ID" value="STX36548.1"/>
    <property type="molecule type" value="Genomic_DNA"/>
</dbReference>
<name>A0A378IMS2_9GAMM</name>